<proteinExistence type="predicted"/>
<feature type="compositionally biased region" description="Low complexity" evidence="1">
    <location>
        <begin position="35"/>
        <end position="49"/>
    </location>
</feature>
<evidence type="ECO:0008006" key="5">
    <source>
        <dbReference type="Google" id="ProtNLM"/>
    </source>
</evidence>
<evidence type="ECO:0000313" key="3">
    <source>
        <dbReference type="EMBL" id="NEN79822.1"/>
    </source>
</evidence>
<keyword evidence="4" id="KW-1185">Reference proteome</keyword>
<evidence type="ECO:0000313" key="4">
    <source>
        <dbReference type="Proteomes" id="UP000468687"/>
    </source>
</evidence>
<dbReference type="RefSeq" id="WP_163773373.1">
    <property type="nucleotide sequence ID" value="NZ_JAAGXA010000012.1"/>
</dbReference>
<evidence type="ECO:0000256" key="1">
    <source>
        <dbReference type="SAM" id="MobiDB-lite"/>
    </source>
</evidence>
<keyword evidence="2" id="KW-0732">Signal</keyword>
<protein>
    <recommendedName>
        <fullName evidence="5">PepSY domain-containing protein</fullName>
    </recommendedName>
</protein>
<evidence type="ECO:0000256" key="2">
    <source>
        <dbReference type="SAM" id="SignalP"/>
    </source>
</evidence>
<feature type="compositionally biased region" description="Acidic residues" evidence="1">
    <location>
        <begin position="58"/>
        <end position="76"/>
    </location>
</feature>
<feature type="signal peptide" evidence="2">
    <location>
        <begin position="1"/>
        <end position="23"/>
    </location>
</feature>
<sequence>MKTLHVRRLVLLPVTAVLGVALLAGCSDDDGDSGDAGSSESGDANAGDADPSEVPTGDLDDLEELGFDDELPDGFPDDVPLVDGEVQVGAEQTGVYTAALQSDATPQEAYDEAAGLLEADGYEESTSQDLGEVLIGSFTGDEWEVAVSVIDDPVGGGSVVSYSVTEAS</sequence>
<feature type="chain" id="PRO_5026913566" description="PepSY domain-containing protein" evidence="2">
    <location>
        <begin position="24"/>
        <end position="168"/>
    </location>
</feature>
<comment type="caution">
    <text evidence="3">The sequence shown here is derived from an EMBL/GenBank/DDBJ whole genome shotgun (WGS) entry which is preliminary data.</text>
</comment>
<accession>A0A6P0HMB1</accession>
<reference evidence="3 4" key="1">
    <citation type="journal article" date="2014" name="Int. J. Syst. Evol. Microbiol.">
        <title>Nocardioides zeae sp. nov., isolated from the stem of Zea mays.</title>
        <authorList>
            <person name="Glaeser S.P."/>
            <person name="McInroy J.A."/>
            <person name="Busse H.J."/>
            <person name="Kampfer P."/>
        </authorList>
    </citation>
    <scope>NUCLEOTIDE SEQUENCE [LARGE SCALE GENOMIC DNA]</scope>
    <source>
        <strain evidence="3 4">JCM 30728</strain>
    </source>
</reference>
<feature type="region of interest" description="Disordered" evidence="1">
    <location>
        <begin position="29"/>
        <end position="81"/>
    </location>
</feature>
<organism evidence="3 4">
    <name type="scientific">Nocardioides zeae</name>
    <dbReference type="NCBI Taxonomy" id="1457234"/>
    <lineage>
        <taxon>Bacteria</taxon>
        <taxon>Bacillati</taxon>
        <taxon>Actinomycetota</taxon>
        <taxon>Actinomycetes</taxon>
        <taxon>Propionibacteriales</taxon>
        <taxon>Nocardioidaceae</taxon>
        <taxon>Nocardioides</taxon>
    </lineage>
</organism>
<name>A0A6P0HMB1_9ACTN</name>
<dbReference type="Proteomes" id="UP000468687">
    <property type="component" value="Unassembled WGS sequence"/>
</dbReference>
<dbReference type="PROSITE" id="PS51257">
    <property type="entry name" value="PROKAR_LIPOPROTEIN"/>
    <property type="match status" value="1"/>
</dbReference>
<dbReference type="EMBL" id="JAAGXA010000012">
    <property type="protein sequence ID" value="NEN79822.1"/>
    <property type="molecule type" value="Genomic_DNA"/>
</dbReference>
<dbReference type="AlphaFoldDB" id="A0A6P0HMB1"/>
<gene>
    <name evidence="3" type="ORF">G3T38_16255</name>
</gene>